<proteinExistence type="predicted"/>
<keyword evidence="1" id="KW-1133">Transmembrane helix</keyword>
<dbReference type="RefSeq" id="WP_183554952.1">
    <property type="nucleotide sequence ID" value="NZ_JACHBX010000002.1"/>
</dbReference>
<reference evidence="3 4" key="1">
    <citation type="submission" date="2020-08" db="EMBL/GenBank/DDBJ databases">
        <title>The Agave Microbiome: Exploring the role of microbial communities in plant adaptations to desert environments.</title>
        <authorList>
            <person name="Partida-Martinez L.P."/>
        </authorList>
    </citation>
    <scope>NUCLEOTIDE SEQUENCE [LARGE SCALE GENOMIC DNA]</scope>
    <source>
        <strain evidence="3 4">AT3.2</strain>
    </source>
</reference>
<organism evidence="3 4">
    <name type="scientific">Massilia aurea</name>
    <dbReference type="NCBI Taxonomy" id="373040"/>
    <lineage>
        <taxon>Bacteria</taxon>
        <taxon>Pseudomonadati</taxon>
        <taxon>Pseudomonadota</taxon>
        <taxon>Betaproteobacteria</taxon>
        <taxon>Burkholderiales</taxon>
        <taxon>Oxalobacteraceae</taxon>
        <taxon>Telluria group</taxon>
        <taxon>Massilia</taxon>
    </lineage>
</organism>
<keyword evidence="4" id="KW-1185">Reference proteome</keyword>
<keyword evidence="1" id="KW-0812">Transmembrane</keyword>
<evidence type="ECO:0000313" key="4">
    <source>
        <dbReference type="Proteomes" id="UP000540787"/>
    </source>
</evidence>
<protein>
    <submittedName>
        <fullName evidence="3">Uncharacterized protein</fullName>
    </submittedName>
</protein>
<accession>A0A7X0CEN9</accession>
<feature type="transmembrane region" description="Helical" evidence="1">
    <location>
        <begin position="131"/>
        <end position="150"/>
    </location>
</feature>
<sequence length="157" mass="16834">MKYTVIQRALVSGAASSIVSTVAMALVAKKETGSPYAATNAVSHYVHGRKASFRDRFSLRYTVPGLLIHHASATVWALVFERVMGGVLDQKNPSAVLASAAATSAFAAFTDHKLTPRPLQPGYQKRLSNKSLGVVYTSIAVGMALGSMFLRRNQPPK</sequence>
<evidence type="ECO:0000313" key="3">
    <source>
        <dbReference type="EMBL" id="MBB6134425.1"/>
    </source>
</evidence>
<evidence type="ECO:0000256" key="2">
    <source>
        <dbReference type="SAM" id="SignalP"/>
    </source>
</evidence>
<gene>
    <name evidence="3" type="ORF">HD842_002567</name>
</gene>
<name>A0A7X0CEN9_9BURK</name>
<keyword evidence="1" id="KW-0472">Membrane</keyword>
<dbReference type="AlphaFoldDB" id="A0A7X0CEN9"/>
<dbReference type="EMBL" id="JACHBX010000002">
    <property type="protein sequence ID" value="MBB6134425.1"/>
    <property type="molecule type" value="Genomic_DNA"/>
</dbReference>
<feature type="signal peptide" evidence="2">
    <location>
        <begin position="1"/>
        <end position="25"/>
    </location>
</feature>
<feature type="transmembrane region" description="Helical" evidence="1">
    <location>
        <begin position="59"/>
        <end position="80"/>
    </location>
</feature>
<feature type="chain" id="PRO_5030658373" evidence="2">
    <location>
        <begin position="26"/>
        <end position="157"/>
    </location>
</feature>
<keyword evidence="2" id="KW-0732">Signal</keyword>
<evidence type="ECO:0000256" key="1">
    <source>
        <dbReference type="SAM" id="Phobius"/>
    </source>
</evidence>
<comment type="caution">
    <text evidence="3">The sequence shown here is derived from an EMBL/GenBank/DDBJ whole genome shotgun (WGS) entry which is preliminary data.</text>
</comment>
<dbReference type="Proteomes" id="UP000540787">
    <property type="component" value="Unassembled WGS sequence"/>
</dbReference>